<dbReference type="GO" id="GO:0000076">
    <property type="term" value="P:DNA replication checkpoint signaling"/>
    <property type="evidence" value="ECO:0007669"/>
    <property type="project" value="UniProtKB-UniRule"/>
</dbReference>
<keyword evidence="10" id="KW-1185">Reference proteome</keyword>
<dbReference type="Pfam" id="PF07962">
    <property type="entry name" value="Swi3"/>
    <property type="match status" value="1"/>
</dbReference>
<feature type="compositionally biased region" description="Acidic residues" evidence="7">
    <location>
        <begin position="323"/>
        <end position="334"/>
    </location>
</feature>
<dbReference type="GO" id="GO:0031298">
    <property type="term" value="C:replication fork protection complex"/>
    <property type="evidence" value="ECO:0007669"/>
    <property type="project" value="TreeGrafter"/>
</dbReference>
<evidence type="ECO:0000313" key="10">
    <source>
        <dbReference type="Proteomes" id="UP001355207"/>
    </source>
</evidence>
<evidence type="ECO:0000259" key="8">
    <source>
        <dbReference type="Pfam" id="PF07962"/>
    </source>
</evidence>
<dbReference type="InterPro" id="IPR012923">
    <property type="entry name" value="Csm3"/>
</dbReference>
<dbReference type="GO" id="GO:0031297">
    <property type="term" value="P:replication fork processing"/>
    <property type="evidence" value="ECO:0007669"/>
    <property type="project" value="UniProtKB-UniRule"/>
</dbReference>
<evidence type="ECO:0000313" key="9">
    <source>
        <dbReference type="EMBL" id="WWC86980.1"/>
    </source>
</evidence>
<feature type="compositionally biased region" description="Acidic residues" evidence="7">
    <location>
        <begin position="277"/>
        <end position="297"/>
    </location>
</feature>
<gene>
    <name evidence="9" type="ORF">L201_001861</name>
</gene>
<comment type="function">
    <text evidence="6">Plays an important role in the control of DNA replication and the maintenance of replication fork stability.</text>
</comment>
<feature type="compositionally biased region" description="Polar residues" evidence="7">
    <location>
        <begin position="34"/>
        <end position="58"/>
    </location>
</feature>
<dbReference type="GO" id="GO:0043111">
    <property type="term" value="P:replication fork arrest"/>
    <property type="evidence" value="ECO:0007669"/>
    <property type="project" value="TreeGrafter"/>
</dbReference>
<sequence length="334" mass="37132">MSGLDDLFNSPVKAPPRRSPSRSRSPVSPIGNPAVTSNNPLFFSPGAQSEFGSPSNSRINRERDRSISPSITSRGIPLDQPQSQLPNGIQSNLSNGSNSIQRAPDPVYTTHQLGDFEDPFAALNNSNNANQDDDEQEGMRKRRKMAKVDADRLTSDRGIPALCRAAKKFKAKGKGYETQDLTNLLNVYQMWAHGMFPKGDFQHTINRVEVICRSKRMESAIKGYREAFYPRPRTPSPPPLSDRGLTPPTASQQEEGEQELASLQRKEPLFTSRPPVNDDDDDMGPDLEEMMAIEEEMQREAQGSITTVDTSRQTIVDDGPPVLEEEDELEGLYD</sequence>
<dbReference type="PANTHER" id="PTHR13220">
    <property type="entry name" value="TIMELESS INTERACTING-RELATED"/>
    <property type="match status" value="1"/>
</dbReference>
<comment type="subcellular location">
    <subcellularLocation>
        <location evidence="1 6">Nucleus</location>
    </subcellularLocation>
</comment>
<evidence type="ECO:0000256" key="6">
    <source>
        <dbReference type="RuleBase" id="RU366049"/>
    </source>
</evidence>
<evidence type="ECO:0000256" key="4">
    <source>
        <dbReference type="ARBA" id="ARBA00023242"/>
    </source>
</evidence>
<name>A0AAX4JNI5_9TREE</name>
<dbReference type="AlphaFoldDB" id="A0AAX4JNI5"/>
<keyword evidence="5 6" id="KW-0131">Cell cycle</keyword>
<dbReference type="GO" id="GO:0006974">
    <property type="term" value="P:DNA damage response"/>
    <property type="evidence" value="ECO:0007669"/>
    <property type="project" value="UniProtKB-KW"/>
</dbReference>
<feature type="region of interest" description="Disordered" evidence="7">
    <location>
        <begin position="123"/>
        <end position="142"/>
    </location>
</feature>
<dbReference type="Proteomes" id="UP001355207">
    <property type="component" value="Chromosome 2"/>
</dbReference>
<feature type="compositionally biased region" description="Polar residues" evidence="7">
    <location>
        <begin position="301"/>
        <end position="314"/>
    </location>
</feature>
<dbReference type="PANTHER" id="PTHR13220:SF11">
    <property type="entry name" value="TIMELESS-INTERACTING PROTEIN"/>
    <property type="match status" value="1"/>
</dbReference>
<feature type="compositionally biased region" description="Polar residues" evidence="7">
    <location>
        <begin position="80"/>
        <end position="101"/>
    </location>
</feature>
<evidence type="ECO:0000256" key="2">
    <source>
        <dbReference type="ARBA" id="ARBA00006075"/>
    </source>
</evidence>
<dbReference type="RefSeq" id="XP_066073743.1">
    <property type="nucleotide sequence ID" value="XM_066217646.1"/>
</dbReference>
<evidence type="ECO:0000256" key="5">
    <source>
        <dbReference type="ARBA" id="ARBA00023306"/>
    </source>
</evidence>
<protein>
    <recommendedName>
        <fullName evidence="6">Chromosome segregation in meiosis protein</fullName>
    </recommendedName>
</protein>
<organism evidence="9 10">
    <name type="scientific">Kwoniella dendrophila CBS 6074</name>
    <dbReference type="NCBI Taxonomy" id="1295534"/>
    <lineage>
        <taxon>Eukaryota</taxon>
        <taxon>Fungi</taxon>
        <taxon>Dikarya</taxon>
        <taxon>Basidiomycota</taxon>
        <taxon>Agaricomycotina</taxon>
        <taxon>Tremellomycetes</taxon>
        <taxon>Tremellales</taxon>
        <taxon>Cryptococcaceae</taxon>
        <taxon>Kwoniella</taxon>
    </lineage>
</organism>
<evidence type="ECO:0000256" key="7">
    <source>
        <dbReference type="SAM" id="MobiDB-lite"/>
    </source>
</evidence>
<keyword evidence="3 6" id="KW-0227">DNA damage</keyword>
<comment type="similarity">
    <text evidence="2 6">Belongs to the CSM3 family.</text>
</comment>
<feature type="domain" description="Chromosome segregation in meiosis protein 3" evidence="8">
    <location>
        <begin position="147"/>
        <end position="227"/>
    </location>
</feature>
<feature type="region of interest" description="Disordered" evidence="7">
    <location>
        <begin position="1"/>
        <end position="105"/>
    </location>
</feature>
<evidence type="ECO:0000256" key="1">
    <source>
        <dbReference type="ARBA" id="ARBA00004123"/>
    </source>
</evidence>
<proteinExistence type="inferred from homology"/>
<accession>A0AAX4JNI5</accession>
<reference evidence="9 10" key="1">
    <citation type="submission" date="2024-01" db="EMBL/GenBank/DDBJ databases">
        <title>Comparative genomics of Cryptococcus and Kwoniella reveals pathogenesis evolution and contrasting modes of karyotype evolution via chromosome fusion or intercentromeric recombination.</title>
        <authorList>
            <person name="Coelho M.A."/>
            <person name="David-Palma M."/>
            <person name="Shea T."/>
            <person name="Bowers K."/>
            <person name="McGinley-Smith S."/>
            <person name="Mohammad A.W."/>
            <person name="Gnirke A."/>
            <person name="Yurkov A.M."/>
            <person name="Nowrousian M."/>
            <person name="Sun S."/>
            <person name="Cuomo C.A."/>
            <person name="Heitman J."/>
        </authorList>
    </citation>
    <scope>NUCLEOTIDE SEQUENCE [LARGE SCALE GENOMIC DNA]</scope>
    <source>
        <strain evidence="9 10">CBS 6074</strain>
    </source>
</reference>
<evidence type="ECO:0000256" key="3">
    <source>
        <dbReference type="ARBA" id="ARBA00022763"/>
    </source>
</evidence>
<keyword evidence="4 6" id="KW-0539">Nucleus</keyword>
<dbReference type="GeneID" id="91092533"/>
<dbReference type="InterPro" id="IPR040038">
    <property type="entry name" value="TIPIN/Csm3/Swi3"/>
</dbReference>
<dbReference type="GO" id="GO:0003677">
    <property type="term" value="F:DNA binding"/>
    <property type="evidence" value="ECO:0007669"/>
    <property type="project" value="TreeGrafter"/>
</dbReference>
<feature type="region of interest" description="Disordered" evidence="7">
    <location>
        <begin position="226"/>
        <end position="334"/>
    </location>
</feature>
<dbReference type="EMBL" id="CP144099">
    <property type="protein sequence ID" value="WWC86980.1"/>
    <property type="molecule type" value="Genomic_DNA"/>
</dbReference>